<accession>A0A7S4EHG4</accession>
<feature type="region of interest" description="Disordered" evidence="1">
    <location>
        <begin position="194"/>
        <end position="305"/>
    </location>
</feature>
<evidence type="ECO:0000313" key="2">
    <source>
        <dbReference type="EMBL" id="CAE0713324.1"/>
    </source>
</evidence>
<feature type="region of interest" description="Disordered" evidence="1">
    <location>
        <begin position="99"/>
        <end position="146"/>
    </location>
</feature>
<feature type="compositionally biased region" description="Polar residues" evidence="1">
    <location>
        <begin position="209"/>
        <end position="219"/>
    </location>
</feature>
<protein>
    <submittedName>
        <fullName evidence="2">Uncharacterized protein</fullName>
    </submittedName>
</protein>
<gene>
    <name evidence="2" type="ORF">PAUS00366_LOCUS6076</name>
</gene>
<feature type="compositionally biased region" description="Low complexity" evidence="1">
    <location>
        <begin position="251"/>
        <end position="268"/>
    </location>
</feature>
<reference evidence="2" key="1">
    <citation type="submission" date="2021-01" db="EMBL/GenBank/DDBJ databases">
        <authorList>
            <person name="Corre E."/>
            <person name="Pelletier E."/>
            <person name="Niang G."/>
            <person name="Scheremetjew M."/>
            <person name="Finn R."/>
            <person name="Kale V."/>
            <person name="Holt S."/>
            <person name="Cochrane G."/>
            <person name="Meng A."/>
            <person name="Brown T."/>
            <person name="Cohen L."/>
        </authorList>
    </citation>
    <scope>NUCLEOTIDE SEQUENCE</scope>
    <source>
        <strain evidence="2">10249 10 AB</strain>
    </source>
</reference>
<dbReference type="EMBL" id="HBIX01007835">
    <property type="protein sequence ID" value="CAE0713324.1"/>
    <property type="molecule type" value="Transcribed_RNA"/>
</dbReference>
<proteinExistence type="predicted"/>
<feature type="compositionally biased region" description="Basic and acidic residues" evidence="1">
    <location>
        <begin position="130"/>
        <end position="142"/>
    </location>
</feature>
<feature type="compositionally biased region" description="Basic residues" evidence="1">
    <location>
        <begin position="116"/>
        <end position="129"/>
    </location>
</feature>
<organism evidence="2">
    <name type="scientific">Pseudo-nitzschia australis</name>
    <dbReference type="NCBI Taxonomy" id="44445"/>
    <lineage>
        <taxon>Eukaryota</taxon>
        <taxon>Sar</taxon>
        <taxon>Stramenopiles</taxon>
        <taxon>Ochrophyta</taxon>
        <taxon>Bacillariophyta</taxon>
        <taxon>Bacillariophyceae</taxon>
        <taxon>Bacillariophycidae</taxon>
        <taxon>Bacillariales</taxon>
        <taxon>Bacillariaceae</taxon>
        <taxon>Pseudo-nitzschia</taxon>
    </lineage>
</organism>
<sequence>MTRDDTMQVCSAERLTDAYHQTILGFGEEYCNQVAWDVSQYTLRRLWDNNCTTAPNQVGENNANTMRAATYTSTESAAESTLLCCQGCGFRLHPGWKGTNIRIKRPTPPPSASAKRTLRRREQRKQRKVARSEERKAAEYSNKRRTAFASTGGPVLPCHDKRIILCDDPSIGRLDRNRLVITCGRCGEKVYRKGLRRKPQGPRAEDTKSASLSLATSQAKKGELRDRAVGSFGQDFEPVPKYKRKSVPKVAAAATSNSASSNTKRSAAPISLLQQKMGRKKKKRPAVPDRKPGNIHSFLSSLNDN</sequence>
<dbReference type="AlphaFoldDB" id="A0A7S4EHG4"/>
<name>A0A7S4EHG4_9STRA</name>
<evidence type="ECO:0000256" key="1">
    <source>
        <dbReference type="SAM" id="MobiDB-lite"/>
    </source>
</evidence>